<dbReference type="NCBIfam" id="TIGR02490">
    <property type="entry name" value="flgF"/>
    <property type="match status" value="1"/>
</dbReference>
<evidence type="ECO:0000256" key="3">
    <source>
        <dbReference type="ARBA" id="ARBA00023143"/>
    </source>
</evidence>
<keyword evidence="10" id="KW-1185">Reference proteome</keyword>
<reference evidence="9 10" key="1">
    <citation type="submission" date="2019-03" db="EMBL/GenBank/DDBJ databases">
        <title>Genomic Encyclopedia of Type Strains, Phase IV (KMG-IV): sequencing the most valuable type-strain genomes for metagenomic binning, comparative biology and taxonomic classification.</title>
        <authorList>
            <person name="Goeker M."/>
        </authorList>
    </citation>
    <scope>NUCLEOTIDE SEQUENCE [LARGE SCALE GENOMIC DNA]</scope>
    <source>
        <strain evidence="9 10">DSM 103923</strain>
    </source>
</reference>
<evidence type="ECO:0000256" key="2">
    <source>
        <dbReference type="ARBA" id="ARBA00009677"/>
    </source>
</evidence>
<evidence type="ECO:0000256" key="6">
    <source>
        <dbReference type="RuleBase" id="RU362116"/>
    </source>
</evidence>
<dbReference type="GO" id="GO:0071978">
    <property type="term" value="P:bacterial-type flagellum-dependent swarming motility"/>
    <property type="evidence" value="ECO:0007669"/>
    <property type="project" value="TreeGrafter"/>
</dbReference>
<dbReference type="AlphaFoldDB" id="A0A4R3JX63"/>
<keyword evidence="9" id="KW-0282">Flagellum</keyword>
<dbReference type="Pfam" id="PF06429">
    <property type="entry name" value="Flg_bbr_C"/>
    <property type="match status" value="1"/>
</dbReference>
<evidence type="ECO:0000256" key="5">
    <source>
        <dbReference type="ARBA" id="ARBA00040228"/>
    </source>
</evidence>
<evidence type="ECO:0000259" key="7">
    <source>
        <dbReference type="Pfam" id="PF06429"/>
    </source>
</evidence>
<dbReference type="NCBIfam" id="TIGR03506">
    <property type="entry name" value="FlgEFG_subfam"/>
    <property type="match status" value="1"/>
</dbReference>
<organism evidence="9 10">
    <name type="scientific">Sulfuritortus calidifontis</name>
    <dbReference type="NCBI Taxonomy" id="1914471"/>
    <lineage>
        <taxon>Bacteria</taxon>
        <taxon>Pseudomonadati</taxon>
        <taxon>Pseudomonadota</taxon>
        <taxon>Betaproteobacteria</taxon>
        <taxon>Nitrosomonadales</taxon>
        <taxon>Thiobacillaceae</taxon>
        <taxon>Sulfuritortus</taxon>
    </lineage>
</organism>
<dbReference type="SUPFAM" id="SSF117143">
    <property type="entry name" value="Flagellar hook protein flgE"/>
    <property type="match status" value="1"/>
</dbReference>
<keyword evidence="9" id="KW-0966">Cell projection</keyword>
<evidence type="ECO:0000256" key="4">
    <source>
        <dbReference type="ARBA" id="ARBA00038560"/>
    </source>
</evidence>
<dbReference type="PANTHER" id="PTHR30435:SF18">
    <property type="entry name" value="FLAGELLAR BASAL-BODY ROD PROTEIN FLGF"/>
    <property type="match status" value="1"/>
</dbReference>
<accession>A0A4R3JX63</accession>
<dbReference type="GO" id="GO:0030694">
    <property type="term" value="C:bacterial-type flagellum basal body, rod"/>
    <property type="evidence" value="ECO:0007669"/>
    <property type="project" value="UniProtKB-UniRule"/>
</dbReference>
<keyword evidence="9" id="KW-0969">Cilium</keyword>
<dbReference type="InterPro" id="IPR010930">
    <property type="entry name" value="Flg_bb/hook_C_dom"/>
</dbReference>
<dbReference type="InterPro" id="IPR020013">
    <property type="entry name" value="Flagellar_FlgE/F/G"/>
</dbReference>
<comment type="caution">
    <text evidence="9">The sequence shown here is derived from an EMBL/GenBank/DDBJ whole genome shotgun (WGS) entry which is preliminary data.</text>
</comment>
<evidence type="ECO:0000259" key="8">
    <source>
        <dbReference type="Pfam" id="PF22692"/>
    </source>
</evidence>
<feature type="domain" description="Flagellar basal-body/hook protein C-terminal" evidence="7">
    <location>
        <begin position="196"/>
        <end position="240"/>
    </location>
</feature>
<name>A0A4R3JX63_9PROT</name>
<evidence type="ECO:0000313" key="9">
    <source>
        <dbReference type="EMBL" id="TCS71516.1"/>
    </source>
</evidence>
<dbReference type="InterPro" id="IPR012836">
    <property type="entry name" value="FlgF"/>
</dbReference>
<feature type="domain" description="Flagellar hook protein FlgE/F/G-like D1" evidence="8">
    <location>
        <begin position="81"/>
        <end position="145"/>
    </location>
</feature>
<gene>
    <name evidence="9" type="ORF">EDC61_10962</name>
</gene>
<dbReference type="RefSeq" id="WP_126461249.1">
    <property type="nucleotide sequence ID" value="NZ_AP018721.1"/>
</dbReference>
<evidence type="ECO:0000256" key="1">
    <source>
        <dbReference type="ARBA" id="ARBA00004117"/>
    </source>
</evidence>
<protein>
    <recommendedName>
        <fullName evidence="5 6">Flagellar basal-body rod protein FlgF</fullName>
    </recommendedName>
</protein>
<comment type="subunit">
    <text evidence="4 6">The basal body constitutes a major portion of the flagellar organelle and consists of five rings (E,L,P,S, and M) mounted on a central rod. The rod consists of about 26 subunits of FlgG in the distal portion, and FlgB, FlgC and FlgF are thought to build up the proximal portion of the rod with about 6 subunits each.</text>
</comment>
<dbReference type="NCBIfam" id="NF009280">
    <property type="entry name" value="PRK12640.1"/>
    <property type="match status" value="1"/>
</dbReference>
<dbReference type="Proteomes" id="UP000295135">
    <property type="component" value="Unassembled WGS sequence"/>
</dbReference>
<dbReference type="PANTHER" id="PTHR30435">
    <property type="entry name" value="FLAGELLAR PROTEIN"/>
    <property type="match status" value="1"/>
</dbReference>
<sequence length="245" mass="25475">MDRVIYLAMTGAKQVTLQHAATAHNLANVSTHGYKAQSNVFRALPVVGEGEKTRAFVADTSPSTDFSAGGIQQTGRTMDIAVRGPGWIAVQGPDGQEAYTRAGQLELSPDGVLQTASGLNVLGDGGPITVPADQEIAIGKDGTISTFIPGQAAVAEAGRIKLVNPPAADLLRGEDGLFRLRGGGVAPADANVGLATGALEMSNVNPSKALVNMIELSRQFELQMRVLRTAEDNDRSATKLLSLSA</sequence>
<dbReference type="Pfam" id="PF22692">
    <property type="entry name" value="LlgE_F_G_D1"/>
    <property type="match status" value="1"/>
</dbReference>
<dbReference type="EMBL" id="SLZY01000009">
    <property type="protein sequence ID" value="TCS71516.1"/>
    <property type="molecule type" value="Genomic_DNA"/>
</dbReference>
<proteinExistence type="inferred from homology"/>
<dbReference type="InterPro" id="IPR037925">
    <property type="entry name" value="FlgE/F/G-like"/>
</dbReference>
<dbReference type="InterPro" id="IPR053967">
    <property type="entry name" value="LlgE_F_G-like_D1"/>
</dbReference>
<keyword evidence="3 6" id="KW-0975">Bacterial flagellum</keyword>
<comment type="subcellular location">
    <subcellularLocation>
        <location evidence="1 6">Bacterial flagellum basal body</location>
    </subcellularLocation>
</comment>
<dbReference type="OrthoDB" id="9804559at2"/>
<evidence type="ECO:0000313" key="10">
    <source>
        <dbReference type="Proteomes" id="UP000295135"/>
    </source>
</evidence>
<comment type="similarity">
    <text evidence="2 6">Belongs to the flagella basal body rod proteins family.</text>
</comment>